<evidence type="ECO:0000259" key="4">
    <source>
        <dbReference type="Pfam" id="PF00881"/>
    </source>
</evidence>
<gene>
    <name evidence="5" type="ORF">LCGC14_2957810</name>
</gene>
<feature type="domain" description="Nitroreductase" evidence="4">
    <location>
        <begin position="7"/>
        <end position="64"/>
    </location>
</feature>
<feature type="domain" description="Nitroreductase" evidence="4">
    <location>
        <begin position="69"/>
        <end position="148"/>
    </location>
</feature>
<reference evidence="5" key="1">
    <citation type="journal article" date="2015" name="Nature">
        <title>Complex archaea that bridge the gap between prokaryotes and eukaryotes.</title>
        <authorList>
            <person name="Spang A."/>
            <person name="Saw J.H."/>
            <person name="Jorgensen S.L."/>
            <person name="Zaremba-Niedzwiedzka K."/>
            <person name="Martijn J."/>
            <person name="Lind A.E."/>
            <person name="van Eijk R."/>
            <person name="Schleper C."/>
            <person name="Guy L."/>
            <person name="Ettema T.J."/>
        </authorList>
    </citation>
    <scope>NUCLEOTIDE SEQUENCE</scope>
</reference>
<evidence type="ECO:0000256" key="3">
    <source>
        <dbReference type="ARBA" id="ARBA00023002"/>
    </source>
</evidence>
<dbReference type="AlphaFoldDB" id="A0A0F8XDZ1"/>
<keyword evidence="1" id="KW-0285">Flavoprotein</keyword>
<dbReference type="InterPro" id="IPR050627">
    <property type="entry name" value="Nitroreductase/BluB"/>
</dbReference>
<organism evidence="5">
    <name type="scientific">marine sediment metagenome</name>
    <dbReference type="NCBI Taxonomy" id="412755"/>
    <lineage>
        <taxon>unclassified sequences</taxon>
        <taxon>metagenomes</taxon>
        <taxon>ecological metagenomes</taxon>
    </lineage>
</organism>
<evidence type="ECO:0000256" key="2">
    <source>
        <dbReference type="ARBA" id="ARBA00022643"/>
    </source>
</evidence>
<dbReference type="InterPro" id="IPR029479">
    <property type="entry name" value="Nitroreductase"/>
</dbReference>
<dbReference type="Pfam" id="PF00881">
    <property type="entry name" value="Nitroreductase"/>
    <property type="match status" value="2"/>
</dbReference>
<comment type="caution">
    <text evidence="5">The sequence shown here is derived from an EMBL/GenBank/DDBJ whole genome shotgun (WGS) entry which is preliminary data.</text>
</comment>
<protein>
    <recommendedName>
        <fullName evidence="4">Nitroreductase domain-containing protein</fullName>
    </recommendedName>
</protein>
<dbReference type="InterPro" id="IPR000415">
    <property type="entry name" value="Nitroreductase-like"/>
</dbReference>
<evidence type="ECO:0000313" key="5">
    <source>
        <dbReference type="EMBL" id="KKK67063.1"/>
    </source>
</evidence>
<dbReference type="Gene3D" id="3.40.109.10">
    <property type="entry name" value="NADH Oxidase"/>
    <property type="match status" value="1"/>
</dbReference>
<keyword evidence="3" id="KW-0560">Oxidoreductase</keyword>
<proteinExistence type="predicted"/>
<dbReference type="GO" id="GO:0016491">
    <property type="term" value="F:oxidoreductase activity"/>
    <property type="evidence" value="ECO:0007669"/>
    <property type="project" value="UniProtKB-KW"/>
</dbReference>
<accession>A0A0F8XDZ1</accession>
<dbReference type="SUPFAM" id="SSF55469">
    <property type="entry name" value="FMN-dependent nitroreductase-like"/>
    <property type="match status" value="1"/>
</dbReference>
<dbReference type="PANTHER" id="PTHR23026">
    <property type="entry name" value="NADPH NITROREDUCTASE"/>
    <property type="match status" value="1"/>
</dbReference>
<sequence>MDTFEAIMSRRSIRKFKDTPIPEGALEKALRAAMAAPSAGTQLCWHFIVVLDREVLDKIAADHHNAHMCATAQAGVLFVGDPSSERFGVFWQQDMGACVQNFLLAVHAQGLAACWTGIWPREERTEDFRKMFDVPKELVPLAFIPVGYADEVKEPVSRFTESKVHIEKW</sequence>
<dbReference type="CDD" id="cd02150">
    <property type="entry name" value="nitroreductase"/>
    <property type="match status" value="1"/>
</dbReference>
<dbReference type="PANTHER" id="PTHR23026:SF90">
    <property type="entry name" value="IODOTYROSINE DEIODINASE 1"/>
    <property type="match status" value="1"/>
</dbReference>
<name>A0A0F8XDZ1_9ZZZZ</name>
<evidence type="ECO:0000256" key="1">
    <source>
        <dbReference type="ARBA" id="ARBA00022630"/>
    </source>
</evidence>
<dbReference type="EMBL" id="LAZR01059786">
    <property type="protein sequence ID" value="KKK67063.1"/>
    <property type="molecule type" value="Genomic_DNA"/>
</dbReference>
<keyword evidence="2" id="KW-0288">FMN</keyword>